<dbReference type="RefSeq" id="WP_060949480.1">
    <property type="nucleotide sequence ID" value="NZ_BBON01000172.1"/>
</dbReference>
<comment type="caution">
    <text evidence="2">The sequence shown here is derived from an EMBL/GenBank/DDBJ whole genome shotgun (WGS) entry which is preliminary data.</text>
</comment>
<evidence type="ECO:0000313" key="2">
    <source>
        <dbReference type="EMBL" id="GHJ30865.1"/>
    </source>
</evidence>
<dbReference type="EMBL" id="BNEK01000005">
    <property type="protein sequence ID" value="GHJ30865.1"/>
    <property type="molecule type" value="Genomic_DNA"/>
</dbReference>
<reference evidence="2" key="1">
    <citation type="submission" date="2024-05" db="EMBL/GenBank/DDBJ databases">
        <title>Whole genome shotgun sequence of Streptomyces hygroscopicus NBRC 113678.</title>
        <authorList>
            <person name="Komaki H."/>
            <person name="Tamura T."/>
        </authorList>
    </citation>
    <scope>NUCLEOTIDE SEQUENCE</scope>
    <source>
        <strain evidence="2">N11-34</strain>
    </source>
</reference>
<gene>
    <name evidence="2" type="ORF">TPA0910_52980</name>
</gene>
<proteinExistence type="predicted"/>
<evidence type="ECO:0000313" key="3">
    <source>
        <dbReference type="Proteomes" id="UP001054854"/>
    </source>
</evidence>
<protein>
    <submittedName>
        <fullName evidence="2">Uncharacterized protein</fullName>
    </submittedName>
</protein>
<accession>A0ABQ3U5J3</accession>
<dbReference type="Proteomes" id="UP001054854">
    <property type="component" value="Unassembled WGS sequence"/>
</dbReference>
<name>A0ABQ3U5J3_STRHY</name>
<feature type="compositionally biased region" description="Acidic residues" evidence="1">
    <location>
        <begin position="78"/>
        <end position="88"/>
    </location>
</feature>
<organism evidence="2 3">
    <name type="scientific">Streptomyces hygroscopicus</name>
    <dbReference type="NCBI Taxonomy" id="1912"/>
    <lineage>
        <taxon>Bacteria</taxon>
        <taxon>Bacillati</taxon>
        <taxon>Actinomycetota</taxon>
        <taxon>Actinomycetes</taxon>
        <taxon>Kitasatosporales</taxon>
        <taxon>Streptomycetaceae</taxon>
        <taxon>Streptomyces</taxon>
        <taxon>Streptomyces violaceusniger group</taxon>
    </lineage>
</organism>
<feature type="compositionally biased region" description="Basic and acidic residues" evidence="1">
    <location>
        <begin position="19"/>
        <end position="51"/>
    </location>
</feature>
<evidence type="ECO:0000256" key="1">
    <source>
        <dbReference type="SAM" id="MobiDB-lite"/>
    </source>
</evidence>
<keyword evidence="3" id="KW-1185">Reference proteome</keyword>
<sequence>MGTKDQSNEKAQQAKRKPPQGERGQEPRRGRRSGEGVQERPRPEPGQEQRRGRQAGSEPRGQAQRMSDERRQPGMGDEMGDQEPFEDM</sequence>
<feature type="region of interest" description="Disordered" evidence="1">
    <location>
        <begin position="1"/>
        <end position="88"/>
    </location>
</feature>